<keyword evidence="7" id="KW-1185">Reference proteome</keyword>
<evidence type="ECO:0000313" key="7">
    <source>
        <dbReference type="Proteomes" id="UP001617351"/>
    </source>
</evidence>
<evidence type="ECO:0000313" key="6">
    <source>
        <dbReference type="EMBL" id="MFJ2823492.1"/>
    </source>
</evidence>
<dbReference type="Gene3D" id="3.90.79.10">
    <property type="entry name" value="Nucleoside Triphosphate Pyrophosphohydrolase"/>
    <property type="match status" value="2"/>
</dbReference>
<dbReference type="PRINTS" id="PR00502">
    <property type="entry name" value="NUDIXFAMILY"/>
</dbReference>
<accession>A0ABW8EN12</accession>
<dbReference type="InterPro" id="IPR000086">
    <property type="entry name" value="NUDIX_hydrolase_dom"/>
</dbReference>
<dbReference type="Pfam" id="PF00293">
    <property type="entry name" value="NUDIX"/>
    <property type="match status" value="2"/>
</dbReference>
<dbReference type="InterPro" id="IPR020084">
    <property type="entry name" value="NUDIX_hydrolase_CS"/>
</dbReference>
<dbReference type="PANTHER" id="PTHR43046:SF14">
    <property type="entry name" value="MUTT_NUDIX FAMILY PROTEIN"/>
    <property type="match status" value="1"/>
</dbReference>
<dbReference type="InterPro" id="IPR020476">
    <property type="entry name" value="Nudix_hydrolase"/>
</dbReference>
<comment type="caution">
    <text evidence="6">The sequence shown here is derived from an EMBL/GenBank/DDBJ whole genome shotgun (WGS) entry which is preliminary data.</text>
</comment>
<evidence type="ECO:0000259" key="5">
    <source>
        <dbReference type="PROSITE" id="PS51462"/>
    </source>
</evidence>
<evidence type="ECO:0000256" key="3">
    <source>
        <dbReference type="ARBA" id="ARBA00022801"/>
    </source>
</evidence>
<comment type="similarity">
    <text evidence="2 4">Belongs to the Nudix hydrolase family.</text>
</comment>
<dbReference type="EMBL" id="JBIUYY010000008">
    <property type="protein sequence ID" value="MFJ2823492.1"/>
    <property type="molecule type" value="Genomic_DNA"/>
</dbReference>
<keyword evidence="3 4" id="KW-0378">Hydrolase</keyword>
<dbReference type="CDD" id="cd04683">
    <property type="entry name" value="NUDIX_Hydrolase"/>
    <property type="match status" value="1"/>
</dbReference>
<feature type="domain" description="Nudix hydrolase" evidence="5">
    <location>
        <begin position="161"/>
        <end position="292"/>
    </location>
</feature>
<evidence type="ECO:0000256" key="1">
    <source>
        <dbReference type="ARBA" id="ARBA00001946"/>
    </source>
</evidence>
<dbReference type="SUPFAM" id="SSF55811">
    <property type="entry name" value="Nudix"/>
    <property type="match status" value="2"/>
</dbReference>
<dbReference type="Proteomes" id="UP001617351">
    <property type="component" value="Unassembled WGS sequence"/>
</dbReference>
<evidence type="ECO:0000256" key="4">
    <source>
        <dbReference type="RuleBase" id="RU003476"/>
    </source>
</evidence>
<reference evidence="6 7" key="1">
    <citation type="submission" date="2024-10" db="EMBL/GenBank/DDBJ databases">
        <title>The Natural Products Discovery Center: Release of the First 8490 Sequenced Strains for Exploring Actinobacteria Biosynthetic Diversity.</title>
        <authorList>
            <person name="Kalkreuter E."/>
            <person name="Kautsar S.A."/>
            <person name="Yang D."/>
            <person name="Bader C.D."/>
            <person name="Teijaro C.N."/>
            <person name="Fluegel L."/>
            <person name="Davis C.M."/>
            <person name="Simpson J.R."/>
            <person name="Lauterbach L."/>
            <person name="Steele A.D."/>
            <person name="Gui C."/>
            <person name="Meng S."/>
            <person name="Li G."/>
            <person name="Viehrig K."/>
            <person name="Ye F."/>
            <person name="Su P."/>
            <person name="Kiefer A.F."/>
            <person name="Nichols A."/>
            <person name="Cepeda A.J."/>
            <person name="Yan W."/>
            <person name="Fan B."/>
            <person name="Jiang Y."/>
            <person name="Adhikari A."/>
            <person name="Zheng C.-J."/>
            <person name="Schuster L."/>
            <person name="Cowan T.M."/>
            <person name="Smanski M.J."/>
            <person name="Chevrette M.G."/>
            <person name="De Carvalho L.P.S."/>
            <person name="Shen B."/>
        </authorList>
    </citation>
    <scope>NUCLEOTIDE SEQUENCE [LARGE SCALE GENOMIC DNA]</scope>
    <source>
        <strain evidence="6 7">NPDC087220</strain>
    </source>
</reference>
<sequence length="301" mass="32704">MNPSDEPRVVAALLVDSRGRYLLHLRDANKDIGDPGTWSLPGGHRDGEETSAEAVRRELREETGLEVPLREFAVVDNPGPFGGAAGSRVRVYLGAWDGDADALPCPEGIMFHHFDAATVPYLTMCPWAKDAIGIHQAAGAPVPPAAPPQDRPGGDGSRGVPNIVGVHLFLERDGRVLLGLRHPDSAFAALTHHFLAGHCERESAVACLVREAEEEAGLGIDPADVELVHVVHVVDGPGDRPRMQLVFRARAWTGTPEVREPDRCVSWGWWRADALPDRVVPYTRAAIEGIRAGRMYTELGW</sequence>
<dbReference type="RefSeq" id="WP_402383038.1">
    <property type="nucleotide sequence ID" value="NZ_JBIUYY010000008.1"/>
</dbReference>
<evidence type="ECO:0000256" key="2">
    <source>
        <dbReference type="ARBA" id="ARBA00005582"/>
    </source>
</evidence>
<dbReference type="PROSITE" id="PS51462">
    <property type="entry name" value="NUDIX"/>
    <property type="match status" value="2"/>
</dbReference>
<feature type="domain" description="Nudix hydrolase" evidence="5">
    <location>
        <begin position="5"/>
        <end position="136"/>
    </location>
</feature>
<protein>
    <submittedName>
        <fullName evidence="6">NUDIX domain-containing protein</fullName>
    </submittedName>
</protein>
<comment type="cofactor">
    <cofactor evidence="1">
        <name>Mg(2+)</name>
        <dbReference type="ChEBI" id="CHEBI:18420"/>
    </cofactor>
</comment>
<organism evidence="6 7">
    <name type="scientific">Streptomyces toxytricini</name>
    <name type="common">Actinomyces toxytricini</name>
    <dbReference type="NCBI Taxonomy" id="67369"/>
    <lineage>
        <taxon>Bacteria</taxon>
        <taxon>Bacillati</taxon>
        <taxon>Actinomycetota</taxon>
        <taxon>Actinomycetes</taxon>
        <taxon>Kitasatosporales</taxon>
        <taxon>Streptomycetaceae</taxon>
        <taxon>Streptomyces</taxon>
    </lineage>
</organism>
<name>A0ABW8EN12_STRT5</name>
<dbReference type="InterPro" id="IPR015797">
    <property type="entry name" value="NUDIX_hydrolase-like_dom_sf"/>
</dbReference>
<dbReference type="PANTHER" id="PTHR43046">
    <property type="entry name" value="GDP-MANNOSE MANNOSYL HYDROLASE"/>
    <property type="match status" value="1"/>
</dbReference>
<gene>
    <name evidence="6" type="ORF">ACIO7M_20575</name>
</gene>
<proteinExistence type="inferred from homology"/>
<dbReference type="PROSITE" id="PS00893">
    <property type="entry name" value="NUDIX_BOX"/>
    <property type="match status" value="1"/>
</dbReference>